<keyword evidence="3" id="KW-0804">Transcription</keyword>
<evidence type="ECO:0000256" key="2">
    <source>
        <dbReference type="ARBA" id="ARBA00023125"/>
    </source>
</evidence>
<dbReference type="Proteomes" id="UP000448943">
    <property type="component" value="Unassembled WGS sequence"/>
</dbReference>
<reference evidence="6 7" key="1">
    <citation type="submission" date="2019-01" db="EMBL/GenBank/DDBJ databases">
        <title>Chengkuizengella sp. nov., isolated from deep-sea sediment of East Pacific Ocean.</title>
        <authorList>
            <person name="Yang J."/>
            <person name="Lai Q."/>
            <person name="Shao Z."/>
        </authorList>
    </citation>
    <scope>NUCLEOTIDE SEQUENCE [LARGE SCALE GENOMIC DNA]</scope>
    <source>
        <strain evidence="6 7">YPA3-1-1</strain>
    </source>
</reference>
<dbReference type="SUPFAM" id="SSF48498">
    <property type="entry name" value="Tetracyclin repressor-like, C-terminal domain"/>
    <property type="match status" value="1"/>
</dbReference>
<name>A0A6N9PZA1_9BACL</name>
<evidence type="ECO:0000256" key="3">
    <source>
        <dbReference type="ARBA" id="ARBA00023163"/>
    </source>
</evidence>
<dbReference type="GO" id="GO:0003677">
    <property type="term" value="F:DNA binding"/>
    <property type="evidence" value="ECO:0007669"/>
    <property type="project" value="UniProtKB-UniRule"/>
</dbReference>
<dbReference type="PROSITE" id="PS50977">
    <property type="entry name" value="HTH_TETR_2"/>
    <property type="match status" value="1"/>
</dbReference>
<keyword evidence="1" id="KW-0805">Transcription regulation</keyword>
<gene>
    <name evidence="6" type="ORF">ERL59_03090</name>
</gene>
<dbReference type="RefSeq" id="WP_160644393.1">
    <property type="nucleotide sequence ID" value="NZ_SIJB01000007.1"/>
</dbReference>
<organism evidence="6 7">
    <name type="scientific">Chengkuizengella marina</name>
    <dbReference type="NCBI Taxonomy" id="2507566"/>
    <lineage>
        <taxon>Bacteria</taxon>
        <taxon>Bacillati</taxon>
        <taxon>Bacillota</taxon>
        <taxon>Bacilli</taxon>
        <taxon>Bacillales</taxon>
        <taxon>Paenibacillaceae</taxon>
        <taxon>Chengkuizengella</taxon>
    </lineage>
</organism>
<protein>
    <submittedName>
        <fullName evidence="6">TetR/AcrR family transcriptional regulator</fullName>
    </submittedName>
</protein>
<dbReference type="OrthoDB" id="9809772at2"/>
<dbReference type="Gene3D" id="1.10.357.10">
    <property type="entry name" value="Tetracycline Repressor, domain 2"/>
    <property type="match status" value="1"/>
</dbReference>
<evidence type="ECO:0000256" key="4">
    <source>
        <dbReference type="PROSITE-ProRule" id="PRU00335"/>
    </source>
</evidence>
<dbReference type="Pfam" id="PF00440">
    <property type="entry name" value="TetR_N"/>
    <property type="match status" value="1"/>
</dbReference>
<dbReference type="EMBL" id="SIJB01000007">
    <property type="protein sequence ID" value="NBI27945.1"/>
    <property type="molecule type" value="Genomic_DNA"/>
</dbReference>
<proteinExistence type="predicted"/>
<dbReference type="InterPro" id="IPR009057">
    <property type="entry name" value="Homeodomain-like_sf"/>
</dbReference>
<evidence type="ECO:0000313" key="6">
    <source>
        <dbReference type="EMBL" id="NBI27945.1"/>
    </source>
</evidence>
<comment type="caution">
    <text evidence="6">The sequence shown here is derived from an EMBL/GenBank/DDBJ whole genome shotgun (WGS) entry which is preliminary data.</text>
</comment>
<feature type="domain" description="HTH tetR-type" evidence="5">
    <location>
        <begin position="5"/>
        <end position="65"/>
    </location>
</feature>
<keyword evidence="2 4" id="KW-0238">DNA-binding</keyword>
<dbReference type="PRINTS" id="PR00455">
    <property type="entry name" value="HTHTETR"/>
</dbReference>
<accession>A0A6N9PZA1</accession>
<dbReference type="PANTHER" id="PTHR47506:SF1">
    <property type="entry name" value="HTH-TYPE TRANSCRIPTIONAL REGULATOR YJDC"/>
    <property type="match status" value="1"/>
</dbReference>
<evidence type="ECO:0000259" key="5">
    <source>
        <dbReference type="PROSITE" id="PS50977"/>
    </source>
</evidence>
<dbReference type="SUPFAM" id="SSF46689">
    <property type="entry name" value="Homeodomain-like"/>
    <property type="match status" value="1"/>
</dbReference>
<feature type="DNA-binding region" description="H-T-H motif" evidence="4">
    <location>
        <begin position="28"/>
        <end position="47"/>
    </location>
</feature>
<sequence>MEKNNSTLERILDEGRHLIQKYGYNGFSYADIAEIIGIKKASIHYYFPTKQELVRAVLQRYNKEFLNNLYQIDQQFSDPLDKLKSFFLLYRRTLENDSKICLCSMMAAEISSFPEEIRDDINRFFLDNQKWIEKVLAQKNASDDSSFSDSLSEQSRLLLTFVQGAQLLVRASGEIDQYDTMVNNLLKTL</sequence>
<dbReference type="InterPro" id="IPR001647">
    <property type="entry name" value="HTH_TetR"/>
</dbReference>
<dbReference type="InterPro" id="IPR036271">
    <property type="entry name" value="Tet_transcr_reg_TetR-rel_C_sf"/>
</dbReference>
<evidence type="ECO:0000313" key="7">
    <source>
        <dbReference type="Proteomes" id="UP000448943"/>
    </source>
</evidence>
<evidence type="ECO:0000256" key="1">
    <source>
        <dbReference type="ARBA" id="ARBA00023015"/>
    </source>
</evidence>
<dbReference type="PANTHER" id="PTHR47506">
    <property type="entry name" value="TRANSCRIPTIONAL REGULATORY PROTEIN"/>
    <property type="match status" value="1"/>
</dbReference>
<dbReference type="AlphaFoldDB" id="A0A6N9PZA1"/>
<keyword evidence="7" id="KW-1185">Reference proteome</keyword>